<dbReference type="GeneID" id="43653919"/>
<dbReference type="RefSeq" id="XP_031920414.1">
    <property type="nucleotide sequence ID" value="XM_032069473.1"/>
</dbReference>
<proteinExistence type="predicted"/>
<sequence>MRESYAIEASQRSIVIGIESLNLEDMRYNKRNPFSEIGMSATIRRKTTVELKKKWNLLFCFFFLLLLPIHQI</sequence>
<name>A0A5N6ZJC8_9EURO</name>
<gene>
    <name evidence="2" type="ORF">BDV27DRAFT_139523</name>
</gene>
<dbReference type="Proteomes" id="UP000326268">
    <property type="component" value="Unassembled WGS sequence"/>
</dbReference>
<evidence type="ECO:0000256" key="1">
    <source>
        <dbReference type="SAM" id="Phobius"/>
    </source>
</evidence>
<keyword evidence="1" id="KW-0812">Transmembrane</keyword>
<evidence type="ECO:0000313" key="2">
    <source>
        <dbReference type="EMBL" id="KAE8357333.1"/>
    </source>
</evidence>
<protein>
    <submittedName>
        <fullName evidence="2">Uncharacterized protein</fullName>
    </submittedName>
</protein>
<keyword evidence="1" id="KW-1133">Transmembrane helix</keyword>
<accession>A0A5N6ZJC8</accession>
<organism evidence="2 3">
    <name type="scientific">Aspergillus caelatus</name>
    <dbReference type="NCBI Taxonomy" id="61420"/>
    <lineage>
        <taxon>Eukaryota</taxon>
        <taxon>Fungi</taxon>
        <taxon>Dikarya</taxon>
        <taxon>Ascomycota</taxon>
        <taxon>Pezizomycotina</taxon>
        <taxon>Eurotiomycetes</taxon>
        <taxon>Eurotiomycetidae</taxon>
        <taxon>Eurotiales</taxon>
        <taxon>Aspergillaceae</taxon>
        <taxon>Aspergillus</taxon>
        <taxon>Aspergillus subgen. Circumdati</taxon>
    </lineage>
</organism>
<keyword evidence="1" id="KW-0472">Membrane</keyword>
<reference evidence="2 3" key="1">
    <citation type="submission" date="2019-04" db="EMBL/GenBank/DDBJ databases">
        <title>Friends and foes A comparative genomics studyof 23 Aspergillus species from section Flavi.</title>
        <authorList>
            <consortium name="DOE Joint Genome Institute"/>
            <person name="Kjaerbolling I."/>
            <person name="Vesth T."/>
            <person name="Frisvad J.C."/>
            <person name="Nybo J.L."/>
            <person name="Theobald S."/>
            <person name="Kildgaard S."/>
            <person name="Isbrandt T."/>
            <person name="Kuo A."/>
            <person name="Sato A."/>
            <person name="Lyhne E.K."/>
            <person name="Kogle M.E."/>
            <person name="Wiebenga A."/>
            <person name="Kun R.S."/>
            <person name="Lubbers R.J."/>
            <person name="Makela M.R."/>
            <person name="Barry K."/>
            <person name="Chovatia M."/>
            <person name="Clum A."/>
            <person name="Daum C."/>
            <person name="Haridas S."/>
            <person name="He G."/>
            <person name="LaButti K."/>
            <person name="Lipzen A."/>
            <person name="Mondo S."/>
            <person name="Riley R."/>
            <person name="Salamov A."/>
            <person name="Simmons B.A."/>
            <person name="Magnuson J.K."/>
            <person name="Henrissat B."/>
            <person name="Mortensen U.H."/>
            <person name="Larsen T.O."/>
            <person name="Devries R.P."/>
            <person name="Grigoriev I.V."/>
            <person name="Machida M."/>
            <person name="Baker S.E."/>
            <person name="Andersen M.R."/>
        </authorList>
    </citation>
    <scope>NUCLEOTIDE SEQUENCE [LARGE SCALE GENOMIC DNA]</scope>
    <source>
        <strain evidence="2 3">CBS 763.97</strain>
    </source>
</reference>
<feature type="transmembrane region" description="Helical" evidence="1">
    <location>
        <begin position="55"/>
        <end position="71"/>
    </location>
</feature>
<evidence type="ECO:0000313" key="3">
    <source>
        <dbReference type="Proteomes" id="UP000326268"/>
    </source>
</evidence>
<dbReference type="AlphaFoldDB" id="A0A5N6ZJC8"/>
<keyword evidence="3" id="KW-1185">Reference proteome</keyword>
<dbReference type="EMBL" id="ML738044">
    <property type="protein sequence ID" value="KAE8357333.1"/>
    <property type="molecule type" value="Genomic_DNA"/>
</dbReference>